<evidence type="ECO:0000256" key="8">
    <source>
        <dbReference type="ARBA" id="ARBA00022786"/>
    </source>
</evidence>
<accession>A0A9P6CCI4</accession>
<dbReference type="OrthoDB" id="8062037at2759"/>
<dbReference type="Proteomes" id="UP000807353">
    <property type="component" value="Unassembled WGS sequence"/>
</dbReference>
<protein>
    <recommendedName>
        <fullName evidence="3">RING-type E3 ubiquitin transferase</fullName>
        <ecNumber evidence="3">2.3.2.27</ecNumber>
    </recommendedName>
</protein>
<dbReference type="GO" id="GO:0016020">
    <property type="term" value="C:membrane"/>
    <property type="evidence" value="ECO:0007669"/>
    <property type="project" value="UniProtKB-SubCell"/>
</dbReference>
<proteinExistence type="predicted"/>
<feature type="transmembrane region" description="Helical" evidence="14">
    <location>
        <begin position="184"/>
        <end position="206"/>
    </location>
</feature>
<feature type="region of interest" description="Disordered" evidence="13">
    <location>
        <begin position="215"/>
        <end position="244"/>
    </location>
</feature>
<dbReference type="PANTHER" id="PTHR45977:SF4">
    <property type="entry name" value="RING-TYPE DOMAIN-CONTAINING PROTEIN"/>
    <property type="match status" value="1"/>
</dbReference>
<feature type="compositionally biased region" description="Basic and acidic residues" evidence="13">
    <location>
        <begin position="511"/>
        <end position="522"/>
    </location>
</feature>
<keyword evidence="4" id="KW-0808">Transferase</keyword>
<comment type="subcellular location">
    <subcellularLocation>
        <location evidence="2">Membrane</location>
        <topology evidence="2">Multi-pass membrane protein</topology>
    </subcellularLocation>
</comment>
<feature type="domain" description="RING-type" evidence="15">
    <location>
        <begin position="475"/>
        <end position="580"/>
    </location>
</feature>
<evidence type="ECO:0000256" key="4">
    <source>
        <dbReference type="ARBA" id="ARBA00022679"/>
    </source>
</evidence>
<dbReference type="AlphaFoldDB" id="A0A9P6CCI4"/>
<evidence type="ECO:0000256" key="3">
    <source>
        <dbReference type="ARBA" id="ARBA00012483"/>
    </source>
</evidence>
<keyword evidence="8" id="KW-0833">Ubl conjugation pathway</keyword>
<keyword evidence="10 14" id="KW-1133">Transmembrane helix</keyword>
<evidence type="ECO:0000256" key="5">
    <source>
        <dbReference type="ARBA" id="ARBA00022692"/>
    </source>
</evidence>
<comment type="catalytic activity">
    <reaction evidence="1">
        <text>S-ubiquitinyl-[E2 ubiquitin-conjugating enzyme]-L-cysteine + [acceptor protein]-L-lysine = [E2 ubiquitin-conjugating enzyme]-L-cysteine + N(6)-ubiquitinyl-[acceptor protein]-L-lysine.</text>
        <dbReference type="EC" id="2.3.2.27"/>
    </reaction>
</comment>
<evidence type="ECO:0000256" key="11">
    <source>
        <dbReference type="ARBA" id="ARBA00023136"/>
    </source>
</evidence>
<feature type="compositionally biased region" description="Polar residues" evidence="13">
    <location>
        <begin position="1"/>
        <end position="12"/>
    </location>
</feature>
<evidence type="ECO:0000256" key="12">
    <source>
        <dbReference type="PROSITE-ProRule" id="PRU00175"/>
    </source>
</evidence>
<dbReference type="GO" id="GO:0006511">
    <property type="term" value="P:ubiquitin-dependent protein catabolic process"/>
    <property type="evidence" value="ECO:0007669"/>
    <property type="project" value="TreeGrafter"/>
</dbReference>
<feature type="compositionally biased region" description="Polar residues" evidence="13">
    <location>
        <begin position="222"/>
        <end position="244"/>
    </location>
</feature>
<dbReference type="Gene3D" id="3.30.40.10">
    <property type="entry name" value="Zinc/RING finger domain, C3HC4 (zinc finger)"/>
    <property type="match status" value="1"/>
</dbReference>
<dbReference type="EMBL" id="MU150294">
    <property type="protein sequence ID" value="KAF9460686.1"/>
    <property type="molecule type" value="Genomic_DNA"/>
</dbReference>
<keyword evidence="11 14" id="KW-0472">Membrane</keyword>
<dbReference type="SMART" id="SM00184">
    <property type="entry name" value="RING"/>
    <property type="match status" value="1"/>
</dbReference>
<gene>
    <name evidence="16" type="ORF">BDZ94DRAFT_1265294</name>
</gene>
<dbReference type="GO" id="GO:0061630">
    <property type="term" value="F:ubiquitin protein ligase activity"/>
    <property type="evidence" value="ECO:0007669"/>
    <property type="project" value="UniProtKB-EC"/>
</dbReference>
<evidence type="ECO:0000259" key="15">
    <source>
        <dbReference type="PROSITE" id="PS50089"/>
    </source>
</evidence>
<dbReference type="CDD" id="cd16448">
    <property type="entry name" value="RING-H2"/>
    <property type="match status" value="1"/>
</dbReference>
<feature type="region of interest" description="Disordered" evidence="13">
    <location>
        <begin position="487"/>
        <end position="544"/>
    </location>
</feature>
<dbReference type="GO" id="GO:0008270">
    <property type="term" value="F:zinc ion binding"/>
    <property type="evidence" value="ECO:0007669"/>
    <property type="project" value="UniProtKB-KW"/>
</dbReference>
<dbReference type="PANTHER" id="PTHR45977">
    <property type="entry name" value="TARGET OF ERK KINASE MPK-1"/>
    <property type="match status" value="1"/>
</dbReference>
<evidence type="ECO:0000256" key="2">
    <source>
        <dbReference type="ARBA" id="ARBA00004141"/>
    </source>
</evidence>
<evidence type="ECO:0000256" key="14">
    <source>
        <dbReference type="SAM" id="Phobius"/>
    </source>
</evidence>
<evidence type="ECO:0000313" key="16">
    <source>
        <dbReference type="EMBL" id="KAF9460686.1"/>
    </source>
</evidence>
<dbReference type="Pfam" id="PF13639">
    <property type="entry name" value="zf-RING_2"/>
    <property type="match status" value="1"/>
</dbReference>
<reference evidence="16" key="1">
    <citation type="submission" date="2020-11" db="EMBL/GenBank/DDBJ databases">
        <authorList>
            <consortium name="DOE Joint Genome Institute"/>
            <person name="Ahrendt S."/>
            <person name="Riley R."/>
            <person name="Andreopoulos W."/>
            <person name="Labutti K."/>
            <person name="Pangilinan J."/>
            <person name="Ruiz-Duenas F.J."/>
            <person name="Barrasa J.M."/>
            <person name="Sanchez-Garcia M."/>
            <person name="Camarero S."/>
            <person name="Miyauchi S."/>
            <person name="Serrano A."/>
            <person name="Linde D."/>
            <person name="Babiker R."/>
            <person name="Drula E."/>
            <person name="Ayuso-Fernandez I."/>
            <person name="Pacheco R."/>
            <person name="Padilla G."/>
            <person name="Ferreira P."/>
            <person name="Barriuso J."/>
            <person name="Kellner H."/>
            <person name="Castanera R."/>
            <person name="Alfaro M."/>
            <person name="Ramirez L."/>
            <person name="Pisabarro A.G."/>
            <person name="Kuo A."/>
            <person name="Tritt A."/>
            <person name="Lipzen A."/>
            <person name="He G."/>
            <person name="Yan M."/>
            <person name="Ng V."/>
            <person name="Cullen D."/>
            <person name="Martin F."/>
            <person name="Rosso M.-N."/>
            <person name="Henrissat B."/>
            <person name="Hibbett D."/>
            <person name="Martinez A.T."/>
            <person name="Grigoriev I.V."/>
        </authorList>
    </citation>
    <scope>NUCLEOTIDE SEQUENCE</scope>
    <source>
        <strain evidence="16">CBS 247.69</strain>
    </source>
</reference>
<keyword evidence="7 12" id="KW-0863">Zinc-finger</keyword>
<keyword evidence="9" id="KW-0862">Zinc</keyword>
<dbReference type="InterPro" id="IPR013083">
    <property type="entry name" value="Znf_RING/FYVE/PHD"/>
</dbReference>
<sequence length="596" mass="66830">MSFDAHTSNGTLRRTRSTGDIPRQPELSHRPRGSRHSDSHSDLCDPQLGHQDRMVGSSPASQALPDTGITSSGRYSPPSDIITYSEQGRPQIVGRNLRPLHQESPDIDLTPQPHMSSYERTLAFFGIGRSASRARRSLVGLFFNLTSGFVQIVIIVTVLALSGTHLKSPTQPELTEWVACNRPLGIWACIWVVRAILACGLTYWSFLRERLSRQRHTEEGRTSGSTIGANSSSPRTTMNATTDSTLPHQTYNHQTASPQTSDHPPLPYTRLYSRLTLLSSLLTLSWFLTAHILEYTSINTCRRSSPHIWWLTFGILCLMYLMVLEVVLLGFVVFIVAPVLFLFWNIFLVCIGRHPLQTTSVIKPEIGKLSKSLVDRIPLVMYIPPPPADAAQEKLAIPEPALTYPPKPAVVLPPPPKTRFKFIRSLSSFKGKKINNSDNPKERIEESIREPQTWEQHWEQGEYPFVVLEGNRAACAICLMDFEEPKKIKGSPTNEEESSALIKVSTSGPLEIERNKQSDHPHPNNLRGDIDEEDREENLKLEDAGDGAQPLRLLACGHVFHKTCLDPWLTDVSGRCPVCQRAVEIPEVKKMKKGRR</sequence>
<evidence type="ECO:0000256" key="1">
    <source>
        <dbReference type="ARBA" id="ARBA00000900"/>
    </source>
</evidence>
<dbReference type="EC" id="2.3.2.27" evidence="3"/>
<comment type="caution">
    <text evidence="16">The sequence shown here is derived from an EMBL/GenBank/DDBJ whole genome shotgun (WGS) entry which is preliminary data.</text>
</comment>
<keyword evidence="17" id="KW-1185">Reference proteome</keyword>
<feature type="region of interest" description="Disordered" evidence="13">
    <location>
        <begin position="1"/>
        <end position="88"/>
    </location>
</feature>
<dbReference type="SUPFAM" id="SSF57850">
    <property type="entry name" value="RING/U-box"/>
    <property type="match status" value="1"/>
</dbReference>
<dbReference type="InterPro" id="IPR001841">
    <property type="entry name" value="Znf_RING"/>
</dbReference>
<evidence type="ECO:0000256" key="6">
    <source>
        <dbReference type="ARBA" id="ARBA00022723"/>
    </source>
</evidence>
<evidence type="ECO:0000256" key="13">
    <source>
        <dbReference type="SAM" id="MobiDB-lite"/>
    </source>
</evidence>
<feature type="transmembrane region" description="Helical" evidence="14">
    <location>
        <begin position="313"/>
        <end position="344"/>
    </location>
</feature>
<dbReference type="PROSITE" id="PS50089">
    <property type="entry name" value="ZF_RING_2"/>
    <property type="match status" value="1"/>
</dbReference>
<keyword evidence="5 14" id="KW-0812">Transmembrane</keyword>
<evidence type="ECO:0000313" key="17">
    <source>
        <dbReference type="Proteomes" id="UP000807353"/>
    </source>
</evidence>
<dbReference type="GO" id="GO:0016567">
    <property type="term" value="P:protein ubiquitination"/>
    <property type="evidence" value="ECO:0007669"/>
    <property type="project" value="TreeGrafter"/>
</dbReference>
<evidence type="ECO:0000256" key="9">
    <source>
        <dbReference type="ARBA" id="ARBA00022833"/>
    </source>
</evidence>
<evidence type="ECO:0000256" key="7">
    <source>
        <dbReference type="ARBA" id="ARBA00022771"/>
    </source>
</evidence>
<evidence type="ECO:0000256" key="10">
    <source>
        <dbReference type="ARBA" id="ARBA00022989"/>
    </source>
</evidence>
<feature type="transmembrane region" description="Helical" evidence="14">
    <location>
        <begin position="138"/>
        <end position="164"/>
    </location>
</feature>
<organism evidence="16 17">
    <name type="scientific">Collybia nuda</name>
    <dbReference type="NCBI Taxonomy" id="64659"/>
    <lineage>
        <taxon>Eukaryota</taxon>
        <taxon>Fungi</taxon>
        <taxon>Dikarya</taxon>
        <taxon>Basidiomycota</taxon>
        <taxon>Agaricomycotina</taxon>
        <taxon>Agaricomycetes</taxon>
        <taxon>Agaricomycetidae</taxon>
        <taxon>Agaricales</taxon>
        <taxon>Tricholomatineae</taxon>
        <taxon>Clitocybaceae</taxon>
        <taxon>Collybia</taxon>
    </lineage>
</organism>
<keyword evidence="6" id="KW-0479">Metal-binding</keyword>
<name>A0A9P6CCI4_9AGAR</name>